<evidence type="ECO:0000256" key="13">
    <source>
        <dbReference type="ARBA" id="ARBA00023157"/>
    </source>
</evidence>
<proteinExistence type="predicted"/>
<dbReference type="GO" id="GO:0004714">
    <property type="term" value="F:transmembrane receptor protein tyrosine kinase activity"/>
    <property type="evidence" value="ECO:0007669"/>
    <property type="project" value="UniProtKB-EC"/>
</dbReference>
<feature type="domain" description="ALK/LTK-like glycine-rich" evidence="16">
    <location>
        <begin position="16"/>
        <end position="271"/>
    </location>
</feature>
<dbReference type="Pfam" id="PF12810">
    <property type="entry name" value="ALK_LTK_GRD"/>
    <property type="match status" value="1"/>
</dbReference>
<dbReference type="Proteomes" id="UP000001542">
    <property type="component" value="Unassembled WGS sequence"/>
</dbReference>
<evidence type="ECO:0000256" key="2">
    <source>
        <dbReference type="ARBA" id="ARBA00011902"/>
    </source>
</evidence>
<keyword evidence="6" id="KW-0732">Signal</keyword>
<evidence type="ECO:0000256" key="6">
    <source>
        <dbReference type="ARBA" id="ARBA00022729"/>
    </source>
</evidence>
<evidence type="ECO:0000256" key="9">
    <source>
        <dbReference type="ARBA" id="ARBA00022840"/>
    </source>
</evidence>
<evidence type="ECO:0000256" key="7">
    <source>
        <dbReference type="ARBA" id="ARBA00022741"/>
    </source>
</evidence>
<evidence type="ECO:0000256" key="4">
    <source>
        <dbReference type="ARBA" id="ARBA00022679"/>
    </source>
</evidence>
<keyword evidence="18" id="KW-1185">Reference proteome</keyword>
<evidence type="ECO:0000256" key="8">
    <source>
        <dbReference type="ARBA" id="ARBA00022777"/>
    </source>
</evidence>
<evidence type="ECO:0000256" key="15">
    <source>
        <dbReference type="ARBA" id="ARBA00023180"/>
    </source>
</evidence>
<comment type="subcellular location">
    <subcellularLocation>
        <location evidence="1">Cell membrane</location>
        <topology evidence="1">Single-pass type I membrane protein</topology>
    </subcellularLocation>
</comment>
<keyword evidence="13" id="KW-1015">Disulfide bond</keyword>
<accession>A2DZF0</accession>
<evidence type="ECO:0000259" key="16">
    <source>
        <dbReference type="Pfam" id="PF12810"/>
    </source>
</evidence>
<dbReference type="VEuPathDB" id="TrichDB:TVAG_487220"/>
<keyword evidence="10" id="KW-1133">Transmembrane helix</keyword>
<reference evidence="17" key="1">
    <citation type="submission" date="2006-10" db="EMBL/GenBank/DDBJ databases">
        <authorList>
            <person name="Amadeo P."/>
            <person name="Zhao Q."/>
            <person name="Wortman J."/>
            <person name="Fraser-Liggett C."/>
            <person name="Carlton J."/>
        </authorList>
    </citation>
    <scope>NUCLEOTIDE SEQUENCE</scope>
    <source>
        <strain evidence="17">G3</strain>
    </source>
</reference>
<keyword evidence="14" id="KW-0675">Receptor</keyword>
<dbReference type="InterPro" id="IPR055163">
    <property type="entry name" value="ALK/LTK-like_GRD"/>
</dbReference>
<keyword evidence="8" id="KW-0418">Kinase</keyword>
<dbReference type="GO" id="GO:0005524">
    <property type="term" value="F:ATP binding"/>
    <property type="evidence" value="ECO:0007669"/>
    <property type="project" value="UniProtKB-KW"/>
</dbReference>
<keyword evidence="3" id="KW-1003">Cell membrane</keyword>
<gene>
    <name evidence="17" type="ORF">TVAG_487220</name>
</gene>
<dbReference type="InParanoid" id="A2DZF0"/>
<evidence type="ECO:0000256" key="10">
    <source>
        <dbReference type="ARBA" id="ARBA00022989"/>
    </source>
</evidence>
<keyword evidence="5" id="KW-0812">Transmembrane</keyword>
<dbReference type="EMBL" id="DS113273">
    <property type="protein sequence ID" value="EAY14279.1"/>
    <property type="molecule type" value="Genomic_DNA"/>
</dbReference>
<evidence type="ECO:0000256" key="12">
    <source>
        <dbReference type="ARBA" id="ARBA00023137"/>
    </source>
</evidence>
<dbReference type="SMR" id="A2DZF0"/>
<dbReference type="RefSeq" id="XP_001326502.1">
    <property type="nucleotide sequence ID" value="XM_001326467.1"/>
</dbReference>
<keyword evidence="15" id="KW-0325">Glycoprotein</keyword>
<protein>
    <recommendedName>
        <fullName evidence="2">receptor protein-tyrosine kinase</fullName>
        <ecNumber evidence="2">2.7.10.1</ecNumber>
    </recommendedName>
</protein>
<dbReference type="KEGG" id="tva:4772267"/>
<evidence type="ECO:0000256" key="5">
    <source>
        <dbReference type="ARBA" id="ARBA00022692"/>
    </source>
</evidence>
<keyword evidence="11" id="KW-0472">Membrane</keyword>
<keyword evidence="4" id="KW-0808">Transferase</keyword>
<evidence type="ECO:0000256" key="3">
    <source>
        <dbReference type="ARBA" id="ARBA00022475"/>
    </source>
</evidence>
<keyword evidence="9" id="KW-0067">ATP-binding</keyword>
<dbReference type="STRING" id="5722.A2DZF0"/>
<keyword evidence="7" id="KW-0547">Nucleotide-binding</keyword>
<evidence type="ECO:0000313" key="18">
    <source>
        <dbReference type="Proteomes" id="UP000001542"/>
    </source>
</evidence>
<evidence type="ECO:0000256" key="1">
    <source>
        <dbReference type="ARBA" id="ARBA00004251"/>
    </source>
</evidence>
<keyword evidence="12" id="KW-0829">Tyrosine-protein kinase</keyword>
<dbReference type="EC" id="2.7.10.1" evidence="2"/>
<dbReference type="VEuPathDB" id="TrichDB:TVAGG3_1016770"/>
<evidence type="ECO:0000256" key="14">
    <source>
        <dbReference type="ARBA" id="ARBA00023170"/>
    </source>
</evidence>
<reference evidence="17" key="2">
    <citation type="journal article" date="2007" name="Science">
        <title>Draft genome sequence of the sexually transmitted pathogen Trichomonas vaginalis.</title>
        <authorList>
            <person name="Carlton J.M."/>
            <person name="Hirt R.P."/>
            <person name="Silva J.C."/>
            <person name="Delcher A.L."/>
            <person name="Schatz M."/>
            <person name="Zhao Q."/>
            <person name="Wortman J.R."/>
            <person name="Bidwell S.L."/>
            <person name="Alsmark U.C.M."/>
            <person name="Besteiro S."/>
            <person name="Sicheritz-Ponten T."/>
            <person name="Noel C.J."/>
            <person name="Dacks J.B."/>
            <person name="Foster P.G."/>
            <person name="Simillion C."/>
            <person name="Van de Peer Y."/>
            <person name="Miranda-Saavedra D."/>
            <person name="Barton G.J."/>
            <person name="Westrop G.D."/>
            <person name="Mueller S."/>
            <person name="Dessi D."/>
            <person name="Fiori P.L."/>
            <person name="Ren Q."/>
            <person name="Paulsen I."/>
            <person name="Zhang H."/>
            <person name="Bastida-Corcuera F.D."/>
            <person name="Simoes-Barbosa A."/>
            <person name="Brown M.T."/>
            <person name="Hayes R.D."/>
            <person name="Mukherjee M."/>
            <person name="Okumura C.Y."/>
            <person name="Schneider R."/>
            <person name="Smith A.J."/>
            <person name="Vanacova S."/>
            <person name="Villalvazo M."/>
            <person name="Haas B.J."/>
            <person name="Pertea M."/>
            <person name="Feldblyum T.V."/>
            <person name="Utterback T.R."/>
            <person name="Shu C.L."/>
            <person name="Osoegawa K."/>
            <person name="de Jong P.J."/>
            <person name="Hrdy I."/>
            <person name="Horvathova L."/>
            <person name="Zubacova Z."/>
            <person name="Dolezal P."/>
            <person name="Malik S.B."/>
            <person name="Logsdon J.M. Jr."/>
            <person name="Henze K."/>
            <person name="Gupta A."/>
            <person name="Wang C.C."/>
            <person name="Dunne R.L."/>
            <person name="Upcroft J.A."/>
            <person name="Upcroft P."/>
            <person name="White O."/>
            <person name="Salzberg S.L."/>
            <person name="Tang P."/>
            <person name="Chiu C.-H."/>
            <person name="Lee Y.-S."/>
            <person name="Embley T.M."/>
            <person name="Coombs G.H."/>
            <person name="Mottram J.C."/>
            <person name="Tachezy J."/>
            <person name="Fraser-Liggett C.M."/>
            <person name="Johnson P.J."/>
        </authorList>
    </citation>
    <scope>NUCLEOTIDE SEQUENCE [LARGE SCALE GENOMIC DNA]</scope>
    <source>
        <strain evidence="17">G3</strain>
    </source>
</reference>
<sequence>MNFWYQENPNNDPQPFTLPNGTWLFRIWGAQGGYVKNEESGLGAYSEGIFKAENDITLFYFVGKQGQCSTQNIKNTKKFSGGNNLIGNEKCPSCTGGEATFISKDKDAKNILLIAGAGGGSGYWKFAGLNVDDEFYGGYGGPFAGDSDGSAYRIEEKEATKIRGKGATYSRPGEGGYYAGHDEFSGVSGGFGKYLRGGDGNTTAGGSPGGGGSGYYGGGGGADLSGGGGGSSYASYEMYNVILLGGNKYFPSPNDDVKKGNRGNRAIKIELSNPYTIDRTEKDCNKSESLNTLTSQNSFSFSFFFVLNH</sequence>
<name>A2DZF0_TRIV3</name>
<dbReference type="AlphaFoldDB" id="A2DZF0"/>
<evidence type="ECO:0000313" key="17">
    <source>
        <dbReference type="EMBL" id="EAY14279.1"/>
    </source>
</evidence>
<evidence type="ECO:0000256" key="11">
    <source>
        <dbReference type="ARBA" id="ARBA00023136"/>
    </source>
</evidence>
<organism evidence="17 18">
    <name type="scientific">Trichomonas vaginalis (strain ATCC PRA-98 / G3)</name>
    <dbReference type="NCBI Taxonomy" id="412133"/>
    <lineage>
        <taxon>Eukaryota</taxon>
        <taxon>Metamonada</taxon>
        <taxon>Parabasalia</taxon>
        <taxon>Trichomonadida</taxon>
        <taxon>Trichomonadidae</taxon>
        <taxon>Trichomonas</taxon>
    </lineage>
</organism>
<dbReference type="GO" id="GO:0005886">
    <property type="term" value="C:plasma membrane"/>
    <property type="evidence" value="ECO:0007669"/>
    <property type="project" value="UniProtKB-SubCell"/>
</dbReference>